<dbReference type="AlphaFoldDB" id="A0A1J9RRD3"/>
<keyword evidence="1" id="KW-0472">Membrane</keyword>
<name>A0A1J9RRD3_9PEZI</name>
<evidence type="ECO:0000313" key="2">
    <source>
        <dbReference type="EMBL" id="OJD30460.1"/>
    </source>
</evidence>
<protein>
    <submittedName>
        <fullName evidence="2">Uncharacterized protein</fullName>
    </submittedName>
</protein>
<dbReference type="Proteomes" id="UP000183809">
    <property type="component" value="Unassembled WGS sequence"/>
</dbReference>
<gene>
    <name evidence="2" type="ORF">BKCO1_6000050</name>
</gene>
<keyword evidence="1" id="KW-1133">Transmembrane helix</keyword>
<comment type="caution">
    <text evidence="2">The sequence shown here is derived from an EMBL/GenBank/DDBJ whole genome shotgun (WGS) entry which is preliminary data.</text>
</comment>
<proteinExistence type="predicted"/>
<dbReference type="EMBL" id="MNUE01000060">
    <property type="protein sequence ID" value="OJD30460.1"/>
    <property type="molecule type" value="Genomic_DNA"/>
</dbReference>
<sequence length="207" mass="21943">MSILSSRPYLTAILTLLAITSYYYYTAICTPSPYTTSKMAAITTGDLSHLHVSVAQSSTSPPTLTLTLKNTHPSTTLTLLNWESPLDPLALQLGLISVYGGGSDEPLPLATIQVSRKLPPGRDQLVSLGPGESKSQDVVLREPVVPLKKVKEAGGKTVKVACKGRWKAVWAPAEGAAGVAEKALEKMEADEGAVSGEWEAEAVEVEV</sequence>
<dbReference type="RefSeq" id="XP_020126720.1">
    <property type="nucleotide sequence ID" value="XM_020277716.1"/>
</dbReference>
<evidence type="ECO:0000256" key="1">
    <source>
        <dbReference type="SAM" id="Phobius"/>
    </source>
</evidence>
<evidence type="ECO:0000313" key="3">
    <source>
        <dbReference type="Proteomes" id="UP000183809"/>
    </source>
</evidence>
<keyword evidence="3" id="KW-1185">Reference proteome</keyword>
<organism evidence="2 3">
    <name type="scientific">Diplodia corticola</name>
    <dbReference type="NCBI Taxonomy" id="236234"/>
    <lineage>
        <taxon>Eukaryota</taxon>
        <taxon>Fungi</taxon>
        <taxon>Dikarya</taxon>
        <taxon>Ascomycota</taxon>
        <taxon>Pezizomycotina</taxon>
        <taxon>Dothideomycetes</taxon>
        <taxon>Dothideomycetes incertae sedis</taxon>
        <taxon>Botryosphaeriales</taxon>
        <taxon>Botryosphaeriaceae</taxon>
        <taxon>Diplodia</taxon>
    </lineage>
</organism>
<feature type="transmembrane region" description="Helical" evidence="1">
    <location>
        <begin position="7"/>
        <end position="25"/>
    </location>
</feature>
<dbReference type="GeneID" id="31017977"/>
<reference evidence="2 3" key="1">
    <citation type="submission" date="2016-10" db="EMBL/GenBank/DDBJ databases">
        <title>Proteomics and genomics reveal pathogen-plant mechanisms compatible with a hemibiotrophic lifestyle of Diplodia corticola.</title>
        <authorList>
            <person name="Fernandes I."/>
            <person name="De Jonge R."/>
            <person name="Van De Peer Y."/>
            <person name="Devreese B."/>
            <person name="Alves A."/>
            <person name="Esteves A.C."/>
        </authorList>
    </citation>
    <scope>NUCLEOTIDE SEQUENCE [LARGE SCALE GENOMIC DNA]</scope>
    <source>
        <strain evidence="2 3">CBS 112549</strain>
    </source>
</reference>
<keyword evidence="1" id="KW-0812">Transmembrane</keyword>
<dbReference type="OrthoDB" id="4664297at2759"/>
<accession>A0A1J9RRD3</accession>
<dbReference type="Gene3D" id="2.60.40.2970">
    <property type="match status" value="1"/>
</dbReference>
<dbReference type="STRING" id="236234.A0A1J9RRD3"/>